<accession>A0ACB7TZY2</accession>
<dbReference type="Proteomes" id="UP000827976">
    <property type="component" value="Chromosome 19"/>
</dbReference>
<reference evidence="2" key="1">
    <citation type="journal article" date="2022" name="Nat. Commun.">
        <title>Chromosome evolution and the genetic basis of agronomically important traits in greater yam.</title>
        <authorList>
            <person name="Bredeson J.V."/>
            <person name="Lyons J.B."/>
            <person name="Oniyinde I.O."/>
            <person name="Okereke N.R."/>
            <person name="Kolade O."/>
            <person name="Nnabue I."/>
            <person name="Nwadili C.O."/>
            <person name="Hribova E."/>
            <person name="Parker M."/>
            <person name="Nwogha J."/>
            <person name="Shu S."/>
            <person name="Carlson J."/>
            <person name="Kariba R."/>
            <person name="Muthemba S."/>
            <person name="Knop K."/>
            <person name="Barton G.J."/>
            <person name="Sherwood A.V."/>
            <person name="Lopez-Montes A."/>
            <person name="Asiedu R."/>
            <person name="Jamnadass R."/>
            <person name="Muchugi A."/>
            <person name="Goodstein D."/>
            <person name="Egesi C.N."/>
            <person name="Featherston J."/>
            <person name="Asfaw A."/>
            <person name="Simpson G.G."/>
            <person name="Dolezel J."/>
            <person name="Hendre P.S."/>
            <person name="Van Deynze A."/>
            <person name="Kumar P.L."/>
            <person name="Obidiegwu J.E."/>
            <person name="Bhattacharjee R."/>
            <person name="Rokhsar D.S."/>
        </authorList>
    </citation>
    <scope>NUCLEOTIDE SEQUENCE [LARGE SCALE GENOMIC DNA]</scope>
    <source>
        <strain evidence="2">cv. TDa95/00328</strain>
    </source>
</reference>
<evidence type="ECO:0000313" key="1">
    <source>
        <dbReference type="EMBL" id="KAH7653606.1"/>
    </source>
</evidence>
<organism evidence="1 2">
    <name type="scientific">Dioscorea alata</name>
    <name type="common">Purple yam</name>
    <dbReference type="NCBI Taxonomy" id="55571"/>
    <lineage>
        <taxon>Eukaryota</taxon>
        <taxon>Viridiplantae</taxon>
        <taxon>Streptophyta</taxon>
        <taxon>Embryophyta</taxon>
        <taxon>Tracheophyta</taxon>
        <taxon>Spermatophyta</taxon>
        <taxon>Magnoliopsida</taxon>
        <taxon>Liliopsida</taxon>
        <taxon>Dioscoreales</taxon>
        <taxon>Dioscoreaceae</taxon>
        <taxon>Dioscorea</taxon>
    </lineage>
</organism>
<name>A0ACB7TZY2_DIOAL</name>
<sequence>MTMDIEDKMSGEEGSSSIQDLRERKPYTITRPRERWTTEEHQRFLEALRLHGRAWRRIQEHIGTKTAVQIRSHAQKFFSKVVKESATGGDGNLKLIDIPPPRPKRKPMHPYPRKSHNIHERTILEPLQTSSSPISLPCGPDNQSPTSVLSDTFGIQVSSAHEQEDGDQDTPGLDAQKCPVELDVSPDHAATSKECSSVETQVVSLRLFGRTVLVTEAHGTTSSSFGDKTKHQSASKDLQNQTSAPSEALEYGDRYGDQMKIEWSYWPASFPSMLYSLPHGNTKIPMPWFMYPLNFPFPFSHPQNIISCEQAGQEECSNTGSNTTSDTEMETHDKEEATHGIDATATGFVPYKS</sequence>
<gene>
    <name evidence="1" type="ORF">IHE45_19G090500</name>
</gene>
<keyword evidence="2" id="KW-1185">Reference proteome</keyword>
<evidence type="ECO:0000313" key="2">
    <source>
        <dbReference type="Proteomes" id="UP000827976"/>
    </source>
</evidence>
<proteinExistence type="predicted"/>
<dbReference type="EMBL" id="CM037029">
    <property type="protein sequence ID" value="KAH7653606.1"/>
    <property type="molecule type" value="Genomic_DNA"/>
</dbReference>
<protein>
    <submittedName>
        <fullName evidence="1">Myb domain plants domain-containing protein</fullName>
    </submittedName>
</protein>
<comment type="caution">
    <text evidence="1">The sequence shown here is derived from an EMBL/GenBank/DDBJ whole genome shotgun (WGS) entry which is preliminary data.</text>
</comment>